<dbReference type="EMBL" id="BAABEY010000036">
    <property type="protein sequence ID" value="GAA4446660.1"/>
    <property type="molecule type" value="Genomic_DNA"/>
</dbReference>
<comment type="similarity">
    <text evidence="1">Belongs to the sigma-70 factor family. ECF subfamily.</text>
</comment>
<comment type="caution">
    <text evidence="7">The sequence shown here is derived from an EMBL/GenBank/DDBJ whole genome shotgun (WGS) entry which is preliminary data.</text>
</comment>
<dbReference type="Proteomes" id="UP001501508">
    <property type="component" value="Unassembled WGS sequence"/>
</dbReference>
<keyword evidence="8" id="KW-1185">Reference proteome</keyword>
<dbReference type="InterPro" id="IPR013325">
    <property type="entry name" value="RNA_pol_sigma_r2"/>
</dbReference>
<feature type="domain" description="RNA polymerase sigma-70 region 2" evidence="5">
    <location>
        <begin position="27"/>
        <end position="93"/>
    </location>
</feature>
<dbReference type="Pfam" id="PF04542">
    <property type="entry name" value="Sigma70_r2"/>
    <property type="match status" value="1"/>
</dbReference>
<dbReference type="Gene3D" id="1.10.1740.10">
    <property type="match status" value="1"/>
</dbReference>
<dbReference type="InterPro" id="IPR014284">
    <property type="entry name" value="RNA_pol_sigma-70_dom"/>
</dbReference>
<dbReference type="SUPFAM" id="SSF88946">
    <property type="entry name" value="Sigma2 domain of RNA polymerase sigma factors"/>
    <property type="match status" value="1"/>
</dbReference>
<protein>
    <submittedName>
        <fullName evidence="7">RNA polymerase sigma-70 factor</fullName>
    </submittedName>
</protein>
<evidence type="ECO:0000256" key="2">
    <source>
        <dbReference type="ARBA" id="ARBA00023015"/>
    </source>
</evidence>
<evidence type="ECO:0000256" key="4">
    <source>
        <dbReference type="ARBA" id="ARBA00023163"/>
    </source>
</evidence>
<evidence type="ECO:0000313" key="7">
    <source>
        <dbReference type="EMBL" id="GAA4446660.1"/>
    </source>
</evidence>
<dbReference type="SUPFAM" id="SSF88659">
    <property type="entry name" value="Sigma3 and sigma4 domains of RNA polymerase sigma factors"/>
    <property type="match status" value="1"/>
</dbReference>
<dbReference type="RefSeq" id="WP_345032554.1">
    <property type="nucleotide sequence ID" value="NZ_BAABEY010000036.1"/>
</dbReference>
<dbReference type="InterPro" id="IPR039425">
    <property type="entry name" value="RNA_pol_sigma-70-like"/>
</dbReference>
<keyword evidence="2" id="KW-0805">Transcription regulation</keyword>
<proteinExistence type="inferred from homology"/>
<dbReference type="Pfam" id="PF08281">
    <property type="entry name" value="Sigma70_r4_2"/>
    <property type="match status" value="1"/>
</dbReference>
<dbReference type="InterPro" id="IPR013324">
    <property type="entry name" value="RNA_pol_sigma_r3/r4-like"/>
</dbReference>
<evidence type="ECO:0000259" key="5">
    <source>
        <dbReference type="Pfam" id="PF04542"/>
    </source>
</evidence>
<accession>A0ABP8MBD0</accession>
<organism evidence="7 8">
    <name type="scientific">Ravibacter arvi</name>
    <dbReference type="NCBI Taxonomy" id="2051041"/>
    <lineage>
        <taxon>Bacteria</taxon>
        <taxon>Pseudomonadati</taxon>
        <taxon>Bacteroidota</taxon>
        <taxon>Cytophagia</taxon>
        <taxon>Cytophagales</taxon>
        <taxon>Spirosomataceae</taxon>
        <taxon>Ravibacter</taxon>
    </lineage>
</organism>
<dbReference type="NCBIfam" id="TIGR02937">
    <property type="entry name" value="sigma70-ECF"/>
    <property type="match status" value="1"/>
</dbReference>
<dbReference type="InterPro" id="IPR007627">
    <property type="entry name" value="RNA_pol_sigma70_r2"/>
</dbReference>
<dbReference type="InterPro" id="IPR036388">
    <property type="entry name" value="WH-like_DNA-bd_sf"/>
</dbReference>
<evidence type="ECO:0000259" key="6">
    <source>
        <dbReference type="Pfam" id="PF08281"/>
    </source>
</evidence>
<sequence>MSLYQNHSDQELTSLLRQGDDNAFVELYRRNWRAMYNAAYKRLQLEEVCEDIVQNIFVDLWERRNEINLDHPSAYLQSAVRFQVIKFSTRQRKNIPLVEHLENTLISSLRSEDPLIEAETEHLIRLWINALPEKRREIFLMYYMENLSSAKIAELLGISQKTVQNQLTSATSSIRSQLSKTLSALLAIQLFWLS</sequence>
<dbReference type="Gene3D" id="1.10.10.10">
    <property type="entry name" value="Winged helix-like DNA-binding domain superfamily/Winged helix DNA-binding domain"/>
    <property type="match status" value="1"/>
</dbReference>
<dbReference type="PANTHER" id="PTHR43133">
    <property type="entry name" value="RNA POLYMERASE ECF-TYPE SIGMA FACTO"/>
    <property type="match status" value="1"/>
</dbReference>
<gene>
    <name evidence="7" type="ORF">GCM10023091_40180</name>
</gene>
<keyword evidence="4" id="KW-0804">Transcription</keyword>
<keyword evidence="3" id="KW-0731">Sigma factor</keyword>
<evidence type="ECO:0000313" key="8">
    <source>
        <dbReference type="Proteomes" id="UP001501508"/>
    </source>
</evidence>
<evidence type="ECO:0000256" key="1">
    <source>
        <dbReference type="ARBA" id="ARBA00010641"/>
    </source>
</evidence>
<name>A0ABP8MBD0_9BACT</name>
<feature type="domain" description="RNA polymerase sigma factor 70 region 4 type 2" evidence="6">
    <location>
        <begin position="127"/>
        <end position="168"/>
    </location>
</feature>
<evidence type="ECO:0000256" key="3">
    <source>
        <dbReference type="ARBA" id="ARBA00023082"/>
    </source>
</evidence>
<dbReference type="InterPro" id="IPR013249">
    <property type="entry name" value="RNA_pol_sigma70_r4_t2"/>
</dbReference>
<dbReference type="PANTHER" id="PTHR43133:SF46">
    <property type="entry name" value="RNA POLYMERASE SIGMA-70 FACTOR ECF SUBFAMILY"/>
    <property type="match status" value="1"/>
</dbReference>
<reference evidence="8" key="1">
    <citation type="journal article" date="2019" name="Int. J. Syst. Evol. Microbiol.">
        <title>The Global Catalogue of Microorganisms (GCM) 10K type strain sequencing project: providing services to taxonomists for standard genome sequencing and annotation.</title>
        <authorList>
            <consortium name="The Broad Institute Genomics Platform"/>
            <consortium name="The Broad Institute Genome Sequencing Center for Infectious Disease"/>
            <person name="Wu L."/>
            <person name="Ma J."/>
        </authorList>
    </citation>
    <scope>NUCLEOTIDE SEQUENCE [LARGE SCALE GENOMIC DNA]</scope>
    <source>
        <strain evidence="8">JCM 31920</strain>
    </source>
</reference>